<sequence>MGGVDVVEGVDAGDGVVADMGTPFPGPGVGLRNGVCVLERTSGQAVSPGTAEGRVLREMGSPIWCTCTINRNRGGRNRPCLS</sequence>
<accession>A0A919CCG3</accession>
<dbReference type="Proteomes" id="UP000638353">
    <property type="component" value="Unassembled WGS sequence"/>
</dbReference>
<dbReference type="EMBL" id="BMVC01000012">
    <property type="protein sequence ID" value="GHD06157.1"/>
    <property type="molecule type" value="Genomic_DNA"/>
</dbReference>
<proteinExistence type="predicted"/>
<protein>
    <submittedName>
        <fullName evidence="1">Uncharacterized protein</fullName>
    </submittedName>
</protein>
<name>A0A919CCG3_9ACTN</name>
<dbReference type="AlphaFoldDB" id="A0A919CCG3"/>
<reference evidence="1" key="1">
    <citation type="journal article" date="2014" name="Int. J. Syst. Evol. Microbiol.">
        <title>Complete genome sequence of Corynebacterium casei LMG S-19264T (=DSM 44701T), isolated from a smear-ripened cheese.</title>
        <authorList>
            <consortium name="US DOE Joint Genome Institute (JGI-PGF)"/>
            <person name="Walter F."/>
            <person name="Albersmeier A."/>
            <person name="Kalinowski J."/>
            <person name="Ruckert C."/>
        </authorList>
    </citation>
    <scope>NUCLEOTIDE SEQUENCE</scope>
    <source>
        <strain evidence="1">JCM 4637</strain>
    </source>
</reference>
<gene>
    <name evidence="1" type="ORF">GCM10010334_57640</name>
</gene>
<organism evidence="1 2">
    <name type="scientific">Streptomyces finlayi</name>
    <dbReference type="NCBI Taxonomy" id="67296"/>
    <lineage>
        <taxon>Bacteria</taxon>
        <taxon>Bacillati</taxon>
        <taxon>Actinomycetota</taxon>
        <taxon>Actinomycetes</taxon>
        <taxon>Kitasatosporales</taxon>
        <taxon>Streptomycetaceae</taxon>
        <taxon>Streptomyces</taxon>
    </lineage>
</organism>
<evidence type="ECO:0000313" key="1">
    <source>
        <dbReference type="EMBL" id="GHD06157.1"/>
    </source>
</evidence>
<reference evidence="1" key="2">
    <citation type="submission" date="2020-09" db="EMBL/GenBank/DDBJ databases">
        <authorList>
            <person name="Sun Q."/>
            <person name="Ohkuma M."/>
        </authorList>
    </citation>
    <scope>NUCLEOTIDE SEQUENCE</scope>
    <source>
        <strain evidence="1">JCM 4637</strain>
    </source>
</reference>
<comment type="caution">
    <text evidence="1">The sequence shown here is derived from an EMBL/GenBank/DDBJ whole genome shotgun (WGS) entry which is preliminary data.</text>
</comment>
<evidence type="ECO:0000313" key="2">
    <source>
        <dbReference type="Proteomes" id="UP000638353"/>
    </source>
</evidence>